<dbReference type="SMART" id="SM00054">
    <property type="entry name" value="EFh"/>
    <property type="match status" value="2"/>
</dbReference>
<proteinExistence type="predicted"/>
<evidence type="ECO:0000313" key="7">
    <source>
        <dbReference type="EMBL" id="KAF4667713.1"/>
    </source>
</evidence>
<dbReference type="EMBL" id="JAAPAO010000205">
    <property type="protein sequence ID" value="KAF4667713.1"/>
    <property type="molecule type" value="Genomic_DNA"/>
</dbReference>
<dbReference type="Gene3D" id="1.10.238.10">
    <property type="entry name" value="EF-hand"/>
    <property type="match status" value="1"/>
</dbReference>
<dbReference type="InterPro" id="IPR050230">
    <property type="entry name" value="CALM/Myosin/TropC-like"/>
</dbReference>
<dbReference type="AlphaFoldDB" id="A0A7J6M809"/>
<dbReference type="PANTHER" id="PTHR23048:SF0">
    <property type="entry name" value="CALMODULIN LIKE 3"/>
    <property type="match status" value="1"/>
</dbReference>
<keyword evidence="3" id="KW-0677">Repeat</keyword>
<evidence type="ECO:0000256" key="5">
    <source>
        <dbReference type="SAM" id="MobiDB-lite"/>
    </source>
</evidence>
<evidence type="ECO:0000256" key="3">
    <source>
        <dbReference type="ARBA" id="ARBA00022737"/>
    </source>
</evidence>
<evidence type="ECO:0000256" key="1">
    <source>
        <dbReference type="ARBA" id="ARBA00020786"/>
    </source>
</evidence>
<feature type="domain" description="EF-hand" evidence="6">
    <location>
        <begin position="338"/>
        <end position="373"/>
    </location>
</feature>
<comment type="caution">
    <text evidence="7">The sequence shown here is derived from an EMBL/GenBank/DDBJ whole genome shotgun (WGS) entry which is preliminary data.</text>
</comment>
<evidence type="ECO:0000256" key="2">
    <source>
        <dbReference type="ARBA" id="ARBA00022723"/>
    </source>
</evidence>
<evidence type="ECO:0000313" key="8">
    <source>
        <dbReference type="Proteomes" id="UP000591131"/>
    </source>
</evidence>
<feature type="region of interest" description="Disordered" evidence="5">
    <location>
        <begin position="469"/>
        <end position="632"/>
    </location>
</feature>
<dbReference type="OrthoDB" id="444540at2759"/>
<dbReference type="CDD" id="cd00051">
    <property type="entry name" value="EFh"/>
    <property type="match status" value="1"/>
</dbReference>
<dbReference type="InterPro" id="IPR002048">
    <property type="entry name" value="EF_hand_dom"/>
</dbReference>
<feature type="compositionally biased region" description="Acidic residues" evidence="5">
    <location>
        <begin position="505"/>
        <end position="522"/>
    </location>
</feature>
<feature type="compositionally biased region" description="Basic and acidic residues" evidence="5">
    <location>
        <begin position="601"/>
        <end position="610"/>
    </location>
</feature>
<dbReference type="InterPro" id="IPR011992">
    <property type="entry name" value="EF-hand-dom_pair"/>
</dbReference>
<feature type="domain" description="EF-hand" evidence="6">
    <location>
        <begin position="299"/>
        <end position="334"/>
    </location>
</feature>
<feature type="compositionally biased region" description="Acidic residues" evidence="5">
    <location>
        <begin position="578"/>
        <end position="600"/>
    </location>
</feature>
<keyword evidence="2" id="KW-0479">Metal-binding</keyword>
<evidence type="ECO:0000259" key="6">
    <source>
        <dbReference type="PROSITE" id="PS50222"/>
    </source>
</evidence>
<reference evidence="7 8" key="1">
    <citation type="submission" date="2020-04" db="EMBL/GenBank/DDBJ databases">
        <title>Perkinsus chesapeaki whole genome sequence.</title>
        <authorList>
            <person name="Bogema D.R."/>
        </authorList>
    </citation>
    <scope>NUCLEOTIDE SEQUENCE [LARGE SCALE GENOMIC DNA]</scope>
    <source>
        <strain evidence="7">ATCC PRA-425</strain>
    </source>
</reference>
<evidence type="ECO:0000256" key="4">
    <source>
        <dbReference type="ARBA" id="ARBA00022990"/>
    </source>
</evidence>
<feature type="compositionally biased region" description="Polar residues" evidence="5">
    <location>
        <begin position="396"/>
        <end position="421"/>
    </location>
</feature>
<dbReference type="SUPFAM" id="SSF47473">
    <property type="entry name" value="EF-hand"/>
    <property type="match status" value="1"/>
</dbReference>
<name>A0A7J6M809_PERCH</name>
<dbReference type="GO" id="GO:0005509">
    <property type="term" value="F:calcium ion binding"/>
    <property type="evidence" value="ECO:0007669"/>
    <property type="project" value="InterPro"/>
</dbReference>
<dbReference type="GO" id="GO:0016460">
    <property type="term" value="C:myosin II complex"/>
    <property type="evidence" value="ECO:0007669"/>
    <property type="project" value="TreeGrafter"/>
</dbReference>
<keyword evidence="8" id="KW-1185">Reference proteome</keyword>
<keyword evidence="4" id="KW-0007">Acetylation</keyword>
<dbReference type="PROSITE" id="PS50222">
    <property type="entry name" value="EF_HAND_2"/>
    <property type="match status" value="2"/>
</dbReference>
<sequence>MTDSIDGWIRGVMSDLVEKSPNKHIWKGDSVPELSQEWAEGFKNQVAQRRASIMQEAKTRRASAEGGSSHLRATIEAEPTANPDAVIQEVERLFGEGALDEFSSCFVKHADYHDTIGSEDIPDCLYWLGKNPSQRIMKACIKHHEVRPDSNGRITFDKFVKFLKFYRYMEDSLFKENAGFGDEDLFWFQETFNKYAGRGSTRNGTQQKGLRGGDLWSCLHAIGREPSSNEDRDRVIGWVRELMLSKQVEGEDGENESSQNTLLDFHTFLHVVRYLVDDEVETSRRRERELIARASFNDDELQGFRQVFDSLDESGTGEIPLQQMKRLFETLGLKLNREQMQELIIMIREVDENDSLAIDFGEFSLLMRKLIDKNFAGLNDAADATLKKAKLKTPGQEMTNSRKNSNASGSGRQPRNMVVTSDMQDRQHIVARMRRASLANEQADALTAVSEGAKRRASKDLFGAQIEGALKAPPPPRASGDATALPQLDEMSEDDDSGLSSGTESYEESEPEEDEECGESEGGEGLQKANEEDSPQTQEQDGLLSTIKEEAMQEDSPQEAPGEALPETEGEDIKQEEPAQEDEEEIKQEEPAQEDEEEIKQEEPAQEGEKAVSGNEGGEPPQLTEQEKHVDE</sequence>
<accession>A0A7J6M809</accession>
<feature type="region of interest" description="Disordered" evidence="5">
    <location>
        <begin position="390"/>
        <end position="421"/>
    </location>
</feature>
<gene>
    <name evidence="7" type="ORF">FOL47_003423</name>
</gene>
<dbReference type="PANTHER" id="PTHR23048">
    <property type="entry name" value="MYOSIN LIGHT CHAIN 1, 3"/>
    <property type="match status" value="1"/>
</dbReference>
<protein>
    <recommendedName>
        <fullName evidence="1">Calmodulin</fullName>
    </recommendedName>
</protein>
<dbReference type="Proteomes" id="UP000591131">
    <property type="component" value="Unassembled WGS sequence"/>
</dbReference>
<organism evidence="7 8">
    <name type="scientific">Perkinsus chesapeaki</name>
    <name type="common">Clam parasite</name>
    <name type="synonym">Perkinsus andrewsi</name>
    <dbReference type="NCBI Taxonomy" id="330153"/>
    <lineage>
        <taxon>Eukaryota</taxon>
        <taxon>Sar</taxon>
        <taxon>Alveolata</taxon>
        <taxon>Perkinsozoa</taxon>
        <taxon>Perkinsea</taxon>
        <taxon>Perkinsida</taxon>
        <taxon>Perkinsidae</taxon>
        <taxon>Perkinsus</taxon>
    </lineage>
</organism>